<dbReference type="AlphaFoldDB" id="A0A9N9HP78"/>
<evidence type="ECO:0000313" key="1">
    <source>
        <dbReference type="EMBL" id="CAG8698883.1"/>
    </source>
</evidence>
<name>A0A9N9HP78_9GLOM</name>
<gene>
    <name evidence="1" type="ORF">AGERDE_LOCUS13406</name>
</gene>
<proteinExistence type="predicted"/>
<sequence>MHVYWIYPSGRVGSVNMNSLQRNVRLLSCNVDGKTRAVLIDTTIHYINTSPSPSSASNKKRNAMEHLFPGVDVPLCVDKSTNILEVLKLATRTFDQATITRASTRAYKESNHLRVD</sequence>
<keyword evidence="2" id="KW-1185">Reference proteome</keyword>
<dbReference type="EMBL" id="CAJVPL010017468">
    <property type="protein sequence ID" value="CAG8698883.1"/>
    <property type="molecule type" value="Genomic_DNA"/>
</dbReference>
<dbReference type="Proteomes" id="UP000789831">
    <property type="component" value="Unassembled WGS sequence"/>
</dbReference>
<organism evidence="1 2">
    <name type="scientific">Ambispora gerdemannii</name>
    <dbReference type="NCBI Taxonomy" id="144530"/>
    <lineage>
        <taxon>Eukaryota</taxon>
        <taxon>Fungi</taxon>
        <taxon>Fungi incertae sedis</taxon>
        <taxon>Mucoromycota</taxon>
        <taxon>Glomeromycotina</taxon>
        <taxon>Glomeromycetes</taxon>
        <taxon>Archaeosporales</taxon>
        <taxon>Ambisporaceae</taxon>
        <taxon>Ambispora</taxon>
    </lineage>
</organism>
<accession>A0A9N9HP78</accession>
<protein>
    <submittedName>
        <fullName evidence="1">1272_t:CDS:1</fullName>
    </submittedName>
</protein>
<evidence type="ECO:0000313" key="2">
    <source>
        <dbReference type="Proteomes" id="UP000789831"/>
    </source>
</evidence>
<reference evidence="1" key="1">
    <citation type="submission" date="2021-06" db="EMBL/GenBank/DDBJ databases">
        <authorList>
            <person name="Kallberg Y."/>
            <person name="Tangrot J."/>
            <person name="Rosling A."/>
        </authorList>
    </citation>
    <scope>NUCLEOTIDE SEQUENCE</scope>
    <source>
        <strain evidence="1">MT106</strain>
    </source>
</reference>
<comment type="caution">
    <text evidence="1">The sequence shown here is derived from an EMBL/GenBank/DDBJ whole genome shotgun (WGS) entry which is preliminary data.</text>
</comment>